<dbReference type="Pfam" id="PF03793">
    <property type="entry name" value="PASTA"/>
    <property type="match status" value="3"/>
</dbReference>
<feature type="domain" description="PASTA" evidence="2">
    <location>
        <begin position="34"/>
        <end position="100"/>
    </location>
</feature>
<evidence type="ECO:0000313" key="4">
    <source>
        <dbReference type="Proteomes" id="UP000035337"/>
    </source>
</evidence>
<dbReference type="PROSITE" id="PS51178">
    <property type="entry name" value="PASTA"/>
    <property type="match status" value="3"/>
</dbReference>
<evidence type="ECO:0000256" key="1">
    <source>
        <dbReference type="SAM" id="Phobius"/>
    </source>
</evidence>
<organism evidence="3 4">
    <name type="scientific">Endomicrobium proavitum</name>
    <dbReference type="NCBI Taxonomy" id="1408281"/>
    <lineage>
        <taxon>Bacteria</taxon>
        <taxon>Pseudomonadati</taxon>
        <taxon>Elusimicrobiota</taxon>
        <taxon>Endomicrobiia</taxon>
        <taxon>Endomicrobiales</taxon>
        <taxon>Endomicrobiaceae</taxon>
        <taxon>Endomicrobium</taxon>
    </lineage>
</organism>
<gene>
    <name evidence="3" type="primary">sps</name>
    <name evidence="3" type="ORF">Epro_1174</name>
</gene>
<dbReference type="STRING" id="1408281.Epro_1174"/>
<dbReference type="Proteomes" id="UP000035337">
    <property type="component" value="Chromosome"/>
</dbReference>
<keyword evidence="1" id="KW-1133">Transmembrane helix</keyword>
<name>A0A0G3WJT5_9BACT</name>
<keyword evidence="1" id="KW-0812">Transmembrane</keyword>
<dbReference type="CDD" id="cd06577">
    <property type="entry name" value="PASTA_pknB"/>
    <property type="match status" value="3"/>
</dbReference>
<dbReference type="EMBL" id="CP009498">
    <property type="protein sequence ID" value="AKL98553.1"/>
    <property type="molecule type" value="Genomic_DNA"/>
</dbReference>
<dbReference type="KEGG" id="epo:Epro_1174"/>
<feature type="transmembrane region" description="Helical" evidence="1">
    <location>
        <begin position="6"/>
        <end position="31"/>
    </location>
</feature>
<keyword evidence="1" id="KW-0472">Membrane</keyword>
<dbReference type="OrthoDB" id="9815958at2"/>
<dbReference type="RefSeq" id="WP_052571195.1">
    <property type="nucleotide sequence ID" value="NZ_CP009498.1"/>
</dbReference>
<dbReference type="AlphaFoldDB" id="A0A0G3WJT5"/>
<evidence type="ECO:0000313" key="3">
    <source>
        <dbReference type="EMBL" id="AKL98553.1"/>
    </source>
</evidence>
<dbReference type="SUPFAM" id="SSF54184">
    <property type="entry name" value="Penicillin-binding protein 2x (pbp-2x), c-terminal domain"/>
    <property type="match status" value="1"/>
</dbReference>
<keyword evidence="3" id="KW-0808">Transferase</keyword>
<keyword evidence="3" id="KW-0723">Serine/threonine-protein kinase</keyword>
<feature type="domain" description="PASTA" evidence="2">
    <location>
        <begin position="174"/>
        <end position="238"/>
    </location>
</feature>
<dbReference type="Gene3D" id="3.30.10.20">
    <property type="match status" value="3"/>
</dbReference>
<keyword evidence="4" id="KW-1185">Reference proteome</keyword>
<proteinExistence type="predicted"/>
<evidence type="ECO:0000259" key="2">
    <source>
        <dbReference type="PROSITE" id="PS51178"/>
    </source>
</evidence>
<feature type="domain" description="PASTA" evidence="2">
    <location>
        <begin position="101"/>
        <end position="168"/>
    </location>
</feature>
<protein>
    <submittedName>
        <fullName evidence="3">Serine/threonine protein kinase with pasta sensors</fullName>
    </submittedName>
</protein>
<dbReference type="GO" id="GO:0004674">
    <property type="term" value="F:protein serine/threonine kinase activity"/>
    <property type="evidence" value="ECO:0007669"/>
    <property type="project" value="UniProtKB-KW"/>
</dbReference>
<sequence length="312" mass="33802">MFKTLLKIFIAFVIIAAAGYYSFNLVMNFFIHAKKEIILPELRGKSIESAVEELSSIGLGLKKEGEEFNNSVSPGVILRQSPPAGMNVRSGKVIKVTVSRGGEMIYVPNIVGQTVRAADIILKGSSLVMGEVTKKYSFSQGKGLVVSQDPQADVSADKDAVVNIVVSDGHPPAGVKLMPLFAGKNLDDAKLLAAENGLSADVRYEETQDYPSGSVIRQRPAVDSDLKNIKKVILVIAKNSGDIKDITFNYQLPKKGGNQNVRLVLEDDNGKKEIFNSVKSQGAIISVPIRVKGAGTVKVYINKKFTEDIQLH</sequence>
<dbReference type="SMART" id="SM00740">
    <property type="entry name" value="PASTA"/>
    <property type="match status" value="3"/>
</dbReference>
<dbReference type="InterPro" id="IPR005543">
    <property type="entry name" value="PASTA_dom"/>
</dbReference>
<accession>A0A0G3WJT5</accession>
<keyword evidence="3" id="KW-0418">Kinase</keyword>
<reference evidence="3 4" key="1">
    <citation type="submission" date="2014-09" db="EMBL/GenBank/DDBJ databases">
        <title>Complete genome sequence of Endomicrobium proavitum.</title>
        <authorList>
            <person name="Zheng H."/>
        </authorList>
    </citation>
    <scope>NUCLEOTIDE SEQUENCE [LARGE SCALE GENOMIC DNA]</scope>
    <source>
        <strain evidence="3 4">Rsa215</strain>
    </source>
</reference>